<dbReference type="PANTHER" id="PTHR31225:SF93">
    <property type="entry name" value="ALPHA-HUMULENE_(-)-(E)-BETA-CARYOPHYLLENE SYNTHASE"/>
    <property type="match status" value="1"/>
</dbReference>
<dbReference type="FunFam" id="1.50.10.130:FF:000001">
    <property type="entry name" value="Isoprene synthase, chloroplastic"/>
    <property type="match status" value="1"/>
</dbReference>
<reference evidence="6" key="2">
    <citation type="submission" date="2023-04" db="EMBL/GenBank/DDBJ databases">
        <authorList>
            <person name="Bruccoleri R.E."/>
            <person name="Oakeley E.J."/>
            <person name="Faust A.-M."/>
            <person name="Dessus-Babus S."/>
            <person name="Altorfer M."/>
            <person name="Burckhardt D."/>
            <person name="Oertli M."/>
            <person name="Naumann U."/>
            <person name="Petersen F."/>
            <person name="Wong J."/>
        </authorList>
    </citation>
    <scope>NUCLEOTIDE SEQUENCE</scope>
    <source>
        <strain evidence="6">GSM-AAB239-AS_SAM_17_03QT</strain>
        <tissue evidence="6">Leaf</tissue>
    </source>
</reference>
<name>A0AAX6G0I9_IRIPA</name>
<dbReference type="SFLD" id="SFLDG01019">
    <property type="entry name" value="Terpene_Cyclase_Like_1_C_Termi"/>
    <property type="match status" value="1"/>
</dbReference>
<reference evidence="6" key="1">
    <citation type="journal article" date="2023" name="GigaByte">
        <title>Genome assembly of the bearded iris, Iris pallida Lam.</title>
        <authorList>
            <person name="Bruccoleri R.E."/>
            <person name="Oakeley E.J."/>
            <person name="Faust A.M.E."/>
            <person name="Altorfer M."/>
            <person name="Dessus-Babus S."/>
            <person name="Burckhardt D."/>
            <person name="Oertli M."/>
            <person name="Naumann U."/>
            <person name="Petersen F."/>
            <person name="Wong J."/>
        </authorList>
    </citation>
    <scope>NUCLEOTIDE SEQUENCE</scope>
    <source>
        <strain evidence="6">GSM-AAB239-AS_SAM_17_03QT</strain>
    </source>
</reference>
<dbReference type="InterPro" id="IPR036965">
    <property type="entry name" value="Terpene_synth_N_sf"/>
</dbReference>
<accession>A0AAX6G0I9</accession>
<evidence type="ECO:0000313" key="7">
    <source>
        <dbReference type="Proteomes" id="UP001140949"/>
    </source>
</evidence>
<feature type="domain" description="Terpene synthase metal-binding" evidence="5">
    <location>
        <begin position="213"/>
        <end position="452"/>
    </location>
</feature>
<evidence type="ECO:0000256" key="3">
    <source>
        <dbReference type="ARBA" id="ARBA00023239"/>
    </source>
</evidence>
<dbReference type="InterPro" id="IPR001906">
    <property type="entry name" value="Terpene_synth_N"/>
</dbReference>
<keyword evidence="3" id="KW-0456">Lyase</keyword>
<dbReference type="SFLD" id="SFLDS00005">
    <property type="entry name" value="Isoprenoid_Synthase_Type_I"/>
    <property type="match status" value="1"/>
</dbReference>
<dbReference type="GO" id="GO:0000287">
    <property type="term" value="F:magnesium ion binding"/>
    <property type="evidence" value="ECO:0007669"/>
    <property type="project" value="InterPro"/>
</dbReference>
<feature type="domain" description="Terpene synthase N-terminal" evidence="4">
    <location>
        <begin position="3"/>
        <end position="156"/>
    </location>
</feature>
<evidence type="ECO:0000259" key="5">
    <source>
        <dbReference type="Pfam" id="PF03936"/>
    </source>
</evidence>
<dbReference type="Gene3D" id="1.10.600.10">
    <property type="entry name" value="Farnesyl Diphosphate Synthase"/>
    <property type="match status" value="1"/>
</dbReference>
<dbReference type="SUPFAM" id="SSF48239">
    <property type="entry name" value="Terpenoid cyclases/Protein prenyltransferases"/>
    <property type="match status" value="1"/>
</dbReference>
<keyword evidence="7" id="KW-1185">Reference proteome</keyword>
<comment type="caution">
    <text evidence="6">The sequence shown here is derived from an EMBL/GenBank/DDBJ whole genome shotgun (WGS) entry which is preliminary data.</text>
</comment>
<dbReference type="GO" id="GO:0016102">
    <property type="term" value="P:diterpenoid biosynthetic process"/>
    <property type="evidence" value="ECO:0007669"/>
    <property type="project" value="InterPro"/>
</dbReference>
<dbReference type="Pfam" id="PF01397">
    <property type="entry name" value="Terpene_synth"/>
    <property type="match status" value="1"/>
</dbReference>
<dbReference type="CDD" id="cd00684">
    <property type="entry name" value="Terpene_cyclase_plant_C1"/>
    <property type="match status" value="1"/>
</dbReference>
<dbReference type="SUPFAM" id="SSF48576">
    <property type="entry name" value="Terpenoid synthases"/>
    <property type="match status" value="1"/>
</dbReference>
<dbReference type="AlphaFoldDB" id="A0AAX6G0I9"/>
<dbReference type="PANTHER" id="PTHR31225">
    <property type="entry name" value="OS04G0344100 PROTEIN-RELATED"/>
    <property type="match status" value="1"/>
</dbReference>
<dbReference type="EMBL" id="JANAVB010024600">
    <property type="protein sequence ID" value="KAJ6822052.1"/>
    <property type="molecule type" value="Genomic_DNA"/>
</dbReference>
<evidence type="ECO:0000256" key="1">
    <source>
        <dbReference type="ARBA" id="ARBA00022723"/>
    </source>
</evidence>
<dbReference type="GO" id="GO:0010333">
    <property type="term" value="F:terpene synthase activity"/>
    <property type="evidence" value="ECO:0007669"/>
    <property type="project" value="InterPro"/>
</dbReference>
<dbReference type="InterPro" id="IPR005630">
    <property type="entry name" value="Terpene_synthase_metal-bd"/>
</dbReference>
<dbReference type="InterPro" id="IPR008930">
    <property type="entry name" value="Terpenoid_cyclase/PrenylTrfase"/>
</dbReference>
<keyword evidence="2" id="KW-0460">Magnesium</keyword>
<evidence type="ECO:0000313" key="6">
    <source>
        <dbReference type="EMBL" id="KAJ6822052.1"/>
    </source>
</evidence>
<dbReference type="FunFam" id="1.10.600.10:FF:000007">
    <property type="entry name" value="Isoprene synthase, chloroplastic"/>
    <property type="match status" value="1"/>
</dbReference>
<dbReference type="Gene3D" id="1.50.10.130">
    <property type="entry name" value="Terpene synthase, N-terminal domain"/>
    <property type="match status" value="1"/>
</dbReference>
<dbReference type="InterPro" id="IPR050148">
    <property type="entry name" value="Terpene_synthase-like"/>
</dbReference>
<evidence type="ECO:0000256" key="2">
    <source>
        <dbReference type="ARBA" id="ARBA00022842"/>
    </source>
</evidence>
<organism evidence="6 7">
    <name type="scientific">Iris pallida</name>
    <name type="common">Sweet iris</name>
    <dbReference type="NCBI Taxonomy" id="29817"/>
    <lineage>
        <taxon>Eukaryota</taxon>
        <taxon>Viridiplantae</taxon>
        <taxon>Streptophyta</taxon>
        <taxon>Embryophyta</taxon>
        <taxon>Tracheophyta</taxon>
        <taxon>Spermatophyta</taxon>
        <taxon>Magnoliopsida</taxon>
        <taxon>Liliopsida</taxon>
        <taxon>Asparagales</taxon>
        <taxon>Iridaceae</taxon>
        <taxon>Iridoideae</taxon>
        <taxon>Irideae</taxon>
        <taxon>Iris</taxon>
    </lineage>
</organism>
<proteinExistence type="predicted"/>
<dbReference type="InterPro" id="IPR034741">
    <property type="entry name" value="Terpene_cyclase-like_1_C"/>
</dbReference>
<gene>
    <name evidence="6" type="ORF">M6B38_390050</name>
</gene>
<dbReference type="InterPro" id="IPR008949">
    <property type="entry name" value="Isoprenoid_synthase_dom_sf"/>
</dbReference>
<keyword evidence="1" id="KW-0479">Metal-binding</keyword>
<dbReference type="Pfam" id="PF03936">
    <property type="entry name" value="Terpene_synth_C"/>
    <property type="match status" value="1"/>
</dbReference>
<evidence type="ECO:0000259" key="4">
    <source>
        <dbReference type="Pfam" id="PF01397"/>
    </source>
</evidence>
<dbReference type="Proteomes" id="UP001140949">
    <property type="component" value="Unassembled WGS sequence"/>
</dbReference>
<sequence length="509" mass="59856">MSAIEQRIKELKEEVKTLMFSTNDLAENLTLVDDLHRLGIYYHFEDEIREAIRCINDHVEDDISDIRLVALRFRLLRQEGYAVSPGMFNKFKDSEGKFKQELSYDVEGLIQMYEASMLGTNDEPILEEAMDFSRGHMERMLEVGEEPHNAQIRRALETPFHRGMRRLEARLYIPVYAKSKSCNTTLLELAKLDFNHLQSIHRDEIQSFSVWWKELGLMNNLPFFRDRLAECYFWSLGAWLEPRYSTERLFIAKLVNIITVLDDMYDAYGTIEELQLFTNVIERWDFQDVDGLPEYMRIFLNVFAGFMAEIEEELRKKGTLHHKHYIIETFKPLVRAYFQEAVWTNTGYKPIFEEYINVSLMSCAYPMFISVSLCLAAEDLSIDTLDCLLSMPKILKASGILCRIMDDVVSYEFERQRKHVDTCLEICMRDEGITEQEALAKLNKMVENAWKDINKECLNPFPSRKHLNMLALNYTRMMEVIYKHEDSYTNPEGQMKENIALLLVRPIEE</sequence>
<dbReference type="InterPro" id="IPR044814">
    <property type="entry name" value="Terpene_cyclase_plant_C1"/>
</dbReference>
<protein>
    <submittedName>
        <fullName evidence="6">(-)-germacrene D synthase-like</fullName>
    </submittedName>
</protein>